<dbReference type="SMART" id="SM00934">
    <property type="entry name" value="OMPdecase"/>
    <property type="match status" value="1"/>
</dbReference>
<dbReference type="PROSITE" id="PS00156">
    <property type="entry name" value="OMPDECASE"/>
    <property type="match status" value="1"/>
</dbReference>
<protein>
    <recommendedName>
        <fullName evidence="7">Orotidine 5'-phosphate decarboxylase</fullName>
        <ecNumber evidence="7">4.1.1.23</ecNumber>
    </recommendedName>
    <alternativeName>
        <fullName evidence="7">OMP decarboxylase</fullName>
        <shortName evidence="7">OMPDCase</shortName>
        <shortName evidence="7">OMPdecase</shortName>
    </alternativeName>
</protein>
<dbReference type="HOGENOM" id="CLU_060704_1_1_0"/>
<dbReference type="PANTHER" id="PTHR43375:SF1">
    <property type="entry name" value="OROTIDINE 5'-PHOSPHATE DECARBOXYLASE"/>
    <property type="match status" value="1"/>
</dbReference>
<dbReference type="PANTHER" id="PTHR43375">
    <property type="entry name" value="OROTIDINE 5'-PHOSPHATE DECARBOXYLASE"/>
    <property type="match status" value="1"/>
</dbReference>
<dbReference type="Proteomes" id="UP000004358">
    <property type="component" value="Unassembled WGS sequence"/>
</dbReference>
<keyword evidence="4 7" id="KW-0665">Pyrimidine biosynthesis</keyword>
<organism evidence="9 10">
    <name type="scientific">Blastopirellula marina DSM 3645</name>
    <dbReference type="NCBI Taxonomy" id="314230"/>
    <lineage>
        <taxon>Bacteria</taxon>
        <taxon>Pseudomonadati</taxon>
        <taxon>Planctomycetota</taxon>
        <taxon>Planctomycetia</taxon>
        <taxon>Pirellulales</taxon>
        <taxon>Pirellulaceae</taxon>
        <taxon>Blastopirellula</taxon>
    </lineage>
</organism>
<evidence type="ECO:0000313" key="9">
    <source>
        <dbReference type="EMBL" id="EAQ78736.1"/>
    </source>
</evidence>
<sequence>MANFAERLATAVQQKGTPTLVGIDPRFEQLPPSLQTDSSLAGQAAAFEKFSCELIDAIADLVAVVKPQAAFFEQLGPLGMAALAKVVTYARQQGLLVILDCKRGDIGSTAEAYAKAYLGADSAWGGDCLTVNPYLGDDSLTPFVDQCVATDSGIFVLVKTSNPGSGTLQDLSIDGQTIYRRMAAHVESLAAATKMPGQSYGAVGAVVGATYPEQLSELREVMPSAWLLVPGFGSQGGGPKDVAAAFDANGLGALINNSRGINFAFAKEPYKSKYGEAKWQDASAAATRDMIAALKADTPAGRLAAS</sequence>
<evidence type="ECO:0000256" key="7">
    <source>
        <dbReference type="HAMAP-Rule" id="MF_01215"/>
    </source>
</evidence>
<dbReference type="Gene3D" id="3.20.20.70">
    <property type="entry name" value="Aldolase class I"/>
    <property type="match status" value="1"/>
</dbReference>
<dbReference type="STRING" id="314230.DSM3645_29581"/>
<dbReference type="CDD" id="cd04725">
    <property type="entry name" value="OMP_decarboxylase_like"/>
    <property type="match status" value="1"/>
</dbReference>
<evidence type="ECO:0000256" key="1">
    <source>
        <dbReference type="ARBA" id="ARBA00004861"/>
    </source>
</evidence>
<keyword evidence="5 7" id="KW-0456">Lyase</keyword>
<dbReference type="SUPFAM" id="SSF51366">
    <property type="entry name" value="Ribulose-phoshate binding barrel"/>
    <property type="match status" value="1"/>
</dbReference>
<comment type="similarity">
    <text evidence="2 7">Belongs to the OMP decarboxylase family. Type 2 subfamily.</text>
</comment>
<gene>
    <name evidence="7" type="primary">pyrF</name>
    <name evidence="9" type="ORF">DSM3645_29581</name>
</gene>
<dbReference type="AlphaFoldDB" id="A3ZXE6"/>
<dbReference type="UniPathway" id="UPA00070">
    <property type="reaction ID" value="UER00120"/>
</dbReference>
<dbReference type="InterPro" id="IPR018089">
    <property type="entry name" value="OMPdecase_AS"/>
</dbReference>
<dbReference type="InterPro" id="IPR011060">
    <property type="entry name" value="RibuloseP-bd_barrel"/>
</dbReference>
<evidence type="ECO:0000256" key="3">
    <source>
        <dbReference type="ARBA" id="ARBA00022793"/>
    </source>
</evidence>
<dbReference type="InterPro" id="IPR013785">
    <property type="entry name" value="Aldolase_TIM"/>
</dbReference>
<dbReference type="NCBIfam" id="TIGR02127">
    <property type="entry name" value="pyrF_sub2"/>
    <property type="match status" value="1"/>
</dbReference>
<keyword evidence="3 7" id="KW-0210">Decarboxylase</keyword>
<dbReference type="InterPro" id="IPR001754">
    <property type="entry name" value="OMPdeCOase_dom"/>
</dbReference>
<name>A3ZXE6_9BACT</name>
<comment type="pathway">
    <text evidence="1 7">Pyrimidine metabolism; UMP biosynthesis via de novo pathway; UMP from orotate: step 2/2.</text>
</comment>
<dbReference type="GO" id="GO:0044205">
    <property type="term" value="P:'de novo' UMP biosynthetic process"/>
    <property type="evidence" value="ECO:0007669"/>
    <property type="project" value="UniProtKB-UniRule"/>
</dbReference>
<dbReference type="GO" id="GO:0004590">
    <property type="term" value="F:orotidine-5'-phosphate decarboxylase activity"/>
    <property type="evidence" value="ECO:0007669"/>
    <property type="project" value="UniProtKB-UniRule"/>
</dbReference>
<proteinExistence type="inferred from homology"/>
<feature type="domain" description="Orotidine 5'-phosphate decarboxylase" evidence="8">
    <location>
        <begin position="18"/>
        <end position="274"/>
    </location>
</feature>
<evidence type="ECO:0000259" key="8">
    <source>
        <dbReference type="SMART" id="SM00934"/>
    </source>
</evidence>
<feature type="active site" description="Proton donor" evidence="7">
    <location>
        <position position="102"/>
    </location>
</feature>
<dbReference type="InterPro" id="IPR011995">
    <property type="entry name" value="OMPdecase_type-2"/>
</dbReference>
<comment type="catalytic activity">
    <reaction evidence="6 7">
        <text>orotidine 5'-phosphate + H(+) = UMP + CO2</text>
        <dbReference type="Rhea" id="RHEA:11596"/>
        <dbReference type="ChEBI" id="CHEBI:15378"/>
        <dbReference type="ChEBI" id="CHEBI:16526"/>
        <dbReference type="ChEBI" id="CHEBI:57538"/>
        <dbReference type="ChEBI" id="CHEBI:57865"/>
        <dbReference type="EC" id="4.1.1.23"/>
    </reaction>
</comment>
<evidence type="ECO:0000256" key="6">
    <source>
        <dbReference type="ARBA" id="ARBA00049157"/>
    </source>
</evidence>
<dbReference type="EC" id="4.1.1.23" evidence="7"/>
<dbReference type="eggNOG" id="COG0284">
    <property type="taxonomic scope" value="Bacteria"/>
</dbReference>
<comment type="caution">
    <text evidence="9">The sequence shown here is derived from an EMBL/GenBank/DDBJ whole genome shotgun (WGS) entry which is preliminary data.</text>
</comment>
<dbReference type="GO" id="GO:0006207">
    <property type="term" value="P:'de novo' pyrimidine nucleobase biosynthetic process"/>
    <property type="evidence" value="ECO:0007669"/>
    <property type="project" value="InterPro"/>
</dbReference>
<reference evidence="9 10" key="1">
    <citation type="submission" date="2006-02" db="EMBL/GenBank/DDBJ databases">
        <authorList>
            <person name="Amann R."/>
            <person name="Ferriera S."/>
            <person name="Johnson J."/>
            <person name="Kravitz S."/>
            <person name="Halpern A."/>
            <person name="Remington K."/>
            <person name="Beeson K."/>
            <person name="Tran B."/>
            <person name="Rogers Y.-H."/>
            <person name="Friedman R."/>
            <person name="Venter J.C."/>
        </authorList>
    </citation>
    <scope>NUCLEOTIDE SEQUENCE [LARGE SCALE GENOMIC DNA]</scope>
    <source>
        <strain evidence="9 10">DSM 3645</strain>
    </source>
</reference>
<dbReference type="Pfam" id="PF00215">
    <property type="entry name" value="OMPdecase"/>
    <property type="match status" value="1"/>
</dbReference>
<dbReference type="EMBL" id="AANZ01000018">
    <property type="protein sequence ID" value="EAQ78736.1"/>
    <property type="molecule type" value="Genomic_DNA"/>
</dbReference>
<dbReference type="HAMAP" id="MF_01215">
    <property type="entry name" value="OMPdecase_type2"/>
    <property type="match status" value="1"/>
</dbReference>
<evidence type="ECO:0000256" key="2">
    <source>
        <dbReference type="ARBA" id="ARBA00008847"/>
    </source>
</evidence>
<evidence type="ECO:0000256" key="5">
    <source>
        <dbReference type="ARBA" id="ARBA00023239"/>
    </source>
</evidence>
<dbReference type="RefSeq" id="WP_002653928.1">
    <property type="nucleotide sequence ID" value="NZ_CH672376.1"/>
</dbReference>
<evidence type="ECO:0000256" key="4">
    <source>
        <dbReference type="ARBA" id="ARBA00022975"/>
    </source>
</evidence>
<evidence type="ECO:0000313" key="10">
    <source>
        <dbReference type="Proteomes" id="UP000004358"/>
    </source>
</evidence>
<accession>A3ZXE6</accession>